<dbReference type="EMBL" id="CAJPIN010058662">
    <property type="protein sequence ID" value="CAG2066762.1"/>
    <property type="molecule type" value="Genomic_DNA"/>
</dbReference>
<reference evidence="1" key="1">
    <citation type="submission" date="2021-03" db="EMBL/GenBank/DDBJ databases">
        <authorList>
            <person name="Tran Van P."/>
        </authorList>
    </citation>
    <scope>NUCLEOTIDE SEQUENCE</scope>
</reference>
<accession>A0ABN7PL41</accession>
<organism evidence="1 2">
    <name type="scientific">Timema podura</name>
    <name type="common">Walking stick</name>
    <dbReference type="NCBI Taxonomy" id="61482"/>
    <lineage>
        <taxon>Eukaryota</taxon>
        <taxon>Metazoa</taxon>
        <taxon>Ecdysozoa</taxon>
        <taxon>Arthropoda</taxon>
        <taxon>Hexapoda</taxon>
        <taxon>Insecta</taxon>
        <taxon>Pterygota</taxon>
        <taxon>Neoptera</taxon>
        <taxon>Polyneoptera</taxon>
        <taxon>Phasmatodea</taxon>
        <taxon>Timematodea</taxon>
        <taxon>Timematoidea</taxon>
        <taxon>Timematidae</taxon>
        <taxon>Timema</taxon>
    </lineage>
</organism>
<gene>
    <name evidence="1" type="ORF">TPAB3V08_LOCUS13705</name>
</gene>
<comment type="caution">
    <text evidence="1">The sequence shown here is derived from an EMBL/GenBank/DDBJ whole genome shotgun (WGS) entry which is preliminary data.</text>
</comment>
<proteinExistence type="predicted"/>
<name>A0ABN7PL41_TIMPD</name>
<evidence type="ECO:0000313" key="2">
    <source>
        <dbReference type="Proteomes" id="UP001153148"/>
    </source>
</evidence>
<keyword evidence="2" id="KW-1185">Reference proteome</keyword>
<dbReference type="Proteomes" id="UP001153148">
    <property type="component" value="Unassembled WGS sequence"/>
</dbReference>
<evidence type="ECO:0000313" key="1">
    <source>
        <dbReference type="EMBL" id="CAG2066762.1"/>
    </source>
</evidence>
<sequence length="67" mass="7615">MNVHRFNPDTGINFDKLKPDSVAAWLKAIDSSFDQDFLVKYFTLVKDNDNVRCAFVDGDENSFVPVS</sequence>
<protein>
    <submittedName>
        <fullName evidence="1">Uncharacterized protein</fullName>
    </submittedName>
</protein>
<feature type="non-terminal residue" evidence="1">
    <location>
        <position position="67"/>
    </location>
</feature>